<proteinExistence type="predicted"/>
<feature type="compositionally biased region" description="Polar residues" evidence="1">
    <location>
        <begin position="7"/>
        <end position="21"/>
    </location>
</feature>
<dbReference type="OrthoDB" id="630188at2759"/>
<evidence type="ECO:0008006" key="4">
    <source>
        <dbReference type="Google" id="ProtNLM"/>
    </source>
</evidence>
<feature type="region of interest" description="Disordered" evidence="1">
    <location>
        <begin position="1"/>
        <end position="22"/>
    </location>
</feature>
<dbReference type="InterPro" id="IPR051693">
    <property type="entry name" value="UPF0046_metallophosphoest"/>
</dbReference>
<dbReference type="SUPFAM" id="SSF56300">
    <property type="entry name" value="Metallo-dependent phosphatases"/>
    <property type="match status" value="1"/>
</dbReference>
<reference evidence="2" key="2">
    <citation type="journal article" date="2023" name="IMA Fungus">
        <title>Comparative genomic study of the Penicillium genus elucidates a diverse pangenome and 15 lateral gene transfer events.</title>
        <authorList>
            <person name="Petersen C."/>
            <person name="Sorensen T."/>
            <person name="Nielsen M.R."/>
            <person name="Sondergaard T.E."/>
            <person name="Sorensen J.L."/>
            <person name="Fitzpatrick D.A."/>
            <person name="Frisvad J.C."/>
            <person name="Nielsen K.L."/>
        </authorList>
    </citation>
    <scope>NUCLEOTIDE SEQUENCE</scope>
    <source>
        <strain evidence="2">IBT 20477</strain>
    </source>
</reference>
<evidence type="ECO:0000313" key="2">
    <source>
        <dbReference type="EMBL" id="KAJ5195678.1"/>
    </source>
</evidence>
<evidence type="ECO:0000313" key="3">
    <source>
        <dbReference type="Proteomes" id="UP001150942"/>
    </source>
</evidence>
<dbReference type="InterPro" id="IPR029052">
    <property type="entry name" value="Metallo-depent_PP-like"/>
</dbReference>
<dbReference type="Proteomes" id="UP001150942">
    <property type="component" value="Unassembled WGS sequence"/>
</dbReference>
<name>A0A9W9JF12_9EURO</name>
<dbReference type="PANTHER" id="PTHR12905:SF0">
    <property type="entry name" value="CALCINEURIN-LIKE PHOSPHOESTERASE DOMAIN-CONTAINING PROTEIN"/>
    <property type="match status" value="1"/>
</dbReference>
<dbReference type="AlphaFoldDB" id="A0A9W9JF12"/>
<evidence type="ECO:0000256" key="1">
    <source>
        <dbReference type="SAM" id="MobiDB-lite"/>
    </source>
</evidence>
<accession>A0A9W9JF12</accession>
<protein>
    <recommendedName>
        <fullName evidence="4">Calcineurin-like phosphoesterase domain-containing protein</fullName>
    </recommendedName>
</protein>
<keyword evidence="3" id="KW-1185">Reference proteome</keyword>
<organism evidence="2 3">
    <name type="scientific">Penicillium cf. viridicatum</name>
    <dbReference type="NCBI Taxonomy" id="2972119"/>
    <lineage>
        <taxon>Eukaryota</taxon>
        <taxon>Fungi</taxon>
        <taxon>Dikarya</taxon>
        <taxon>Ascomycota</taxon>
        <taxon>Pezizomycotina</taxon>
        <taxon>Eurotiomycetes</taxon>
        <taxon>Eurotiomycetidae</taxon>
        <taxon>Eurotiales</taxon>
        <taxon>Aspergillaceae</taxon>
        <taxon>Penicillium</taxon>
    </lineage>
</organism>
<gene>
    <name evidence="2" type="ORF">N7449_006157</name>
</gene>
<dbReference type="PANTHER" id="PTHR12905">
    <property type="entry name" value="METALLOPHOSPHOESTERASE"/>
    <property type="match status" value="1"/>
</dbReference>
<sequence length="206" mass="23460">MRMSRFTAETSLQNHKSTSTKPRFASYEPSILLFQLVIAGNHDFTMDIPIFQRKAAEAQSLDPRLIQKFYGNYGEVRKLFGEGKETGITFLDEGIHSFRLQNGALLDVYASPYTPSCGDWGFQYRRDFGHDFRIGNVDIVMTHGPPKGIMDRTDSGQRAGCQHLFKAIARAQDRPLMHCFGHIHEGWGGKLVRWFCSHIHTVHDQA</sequence>
<reference evidence="2" key="1">
    <citation type="submission" date="2022-11" db="EMBL/GenBank/DDBJ databases">
        <authorList>
            <person name="Petersen C."/>
        </authorList>
    </citation>
    <scope>NUCLEOTIDE SEQUENCE</scope>
    <source>
        <strain evidence="2">IBT 20477</strain>
    </source>
</reference>
<comment type="caution">
    <text evidence="2">The sequence shown here is derived from an EMBL/GenBank/DDBJ whole genome shotgun (WGS) entry which is preliminary data.</text>
</comment>
<dbReference type="Gene3D" id="3.60.21.10">
    <property type="match status" value="1"/>
</dbReference>
<dbReference type="EMBL" id="JAPQKQ010000005">
    <property type="protein sequence ID" value="KAJ5195678.1"/>
    <property type="molecule type" value="Genomic_DNA"/>
</dbReference>